<dbReference type="PANTHER" id="PTHR44688">
    <property type="entry name" value="DNA-BINDING TRANSCRIPTIONAL ACTIVATOR DEVR_DOSR"/>
    <property type="match status" value="1"/>
</dbReference>
<evidence type="ECO:0000259" key="4">
    <source>
        <dbReference type="Pfam" id="PF00196"/>
    </source>
</evidence>
<evidence type="ECO:0000313" key="7">
    <source>
        <dbReference type="EMBL" id="MQO92922.1"/>
    </source>
</evidence>
<dbReference type="AlphaFoldDB" id="A0A646HNP8"/>
<dbReference type="Pfam" id="PF00196">
    <property type="entry name" value="GerE"/>
    <property type="match status" value="1"/>
</dbReference>
<dbReference type="Proteomes" id="UP000420635">
    <property type="component" value="Unassembled WGS sequence"/>
</dbReference>
<evidence type="ECO:0000313" key="9">
    <source>
        <dbReference type="Proteomes" id="UP000421283"/>
    </source>
</evidence>
<keyword evidence="3" id="KW-0804">Transcription</keyword>
<evidence type="ECO:0000313" key="6">
    <source>
        <dbReference type="EMBL" id="MQN88911.1"/>
    </source>
</evidence>
<dbReference type="EMBL" id="VZAP01000119">
    <property type="protein sequence ID" value="MQO92922.1"/>
    <property type="molecule type" value="Genomic_DNA"/>
</dbReference>
<dbReference type="InterPro" id="IPR000792">
    <property type="entry name" value="Tscrpt_reg_LuxR_C"/>
</dbReference>
<accession>A0A646HNP8</accession>
<evidence type="ECO:0000313" key="8">
    <source>
        <dbReference type="Proteomes" id="UP000420635"/>
    </source>
</evidence>
<sequence length="64" mass="7489">MEEALPARTYLFPHDIIIPFQRIADRLEISKHTVDRHRQNIIAKLRVNNTTEACHKAKRLGLID</sequence>
<proteinExistence type="predicted"/>
<protein>
    <submittedName>
        <fullName evidence="6">Response regulator transcription factor</fullName>
    </submittedName>
</protein>
<evidence type="ECO:0000256" key="1">
    <source>
        <dbReference type="ARBA" id="ARBA00023015"/>
    </source>
</evidence>
<dbReference type="SUPFAM" id="SSF46894">
    <property type="entry name" value="C-terminal effector domain of the bipartite response regulators"/>
    <property type="match status" value="1"/>
</dbReference>
<dbReference type="InterPro" id="IPR036388">
    <property type="entry name" value="WH-like_DNA-bd_sf"/>
</dbReference>
<feature type="domain" description="HTH luxR-type" evidence="4">
    <location>
        <begin position="22"/>
        <end position="57"/>
    </location>
</feature>
<dbReference type="Proteomes" id="UP000423156">
    <property type="component" value="Unassembled WGS sequence"/>
</dbReference>
<dbReference type="GO" id="GO:0006355">
    <property type="term" value="P:regulation of DNA-templated transcription"/>
    <property type="evidence" value="ECO:0007669"/>
    <property type="project" value="InterPro"/>
</dbReference>
<comment type="caution">
    <text evidence="6">The sequence shown here is derived from an EMBL/GenBank/DDBJ whole genome shotgun (WGS) entry which is preliminary data.</text>
</comment>
<dbReference type="EMBL" id="VZBZ01000146">
    <property type="protein sequence ID" value="MQN78499.1"/>
    <property type="molecule type" value="Genomic_DNA"/>
</dbReference>
<keyword evidence="2" id="KW-0238">DNA-binding</keyword>
<dbReference type="GO" id="GO:0003677">
    <property type="term" value="F:DNA binding"/>
    <property type="evidence" value="ECO:0007669"/>
    <property type="project" value="UniProtKB-KW"/>
</dbReference>
<dbReference type="EMBL" id="VZBQ01000040">
    <property type="protein sequence ID" value="MQN88911.1"/>
    <property type="molecule type" value="Genomic_DNA"/>
</dbReference>
<evidence type="ECO:0000256" key="2">
    <source>
        <dbReference type="ARBA" id="ARBA00023125"/>
    </source>
</evidence>
<keyword evidence="1" id="KW-0805">Transcription regulation</keyword>
<evidence type="ECO:0000313" key="10">
    <source>
        <dbReference type="Proteomes" id="UP000423156"/>
    </source>
</evidence>
<reference evidence="6" key="2">
    <citation type="submission" date="2022-12" db="EMBL/GenBank/DDBJ databases">
        <title>Distinct polysaccharide growth profiles of human intestinal Prevotella copri isolates.</title>
        <authorList>
            <person name="Fehlner-Peach H."/>
            <person name="Magnabosco C."/>
            <person name="Raghavan V."/>
            <person name="Scher J.U."/>
            <person name="Tett A."/>
            <person name="Cox L.M."/>
            <person name="Gottsegen C."/>
            <person name="Watters A."/>
            <person name="Wiltshire- Gordon J.D."/>
            <person name="Segata N."/>
            <person name="Bonneau R."/>
            <person name="Littman D.R."/>
        </authorList>
    </citation>
    <scope>NUCLEOTIDE SEQUENCE</scope>
    <source>
        <strain evidence="10">BU41712</strain>
        <strain evidence="7">IAU3127</strain>
        <strain evidence="6">IP54</strain>
    </source>
</reference>
<dbReference type="Proteomes" id="UP000421283">
    <property type="component" value="Unassembled WGS sequence"/>
</dbReference>
<evidence type="ECO:0000256" key="3">
    <source>
        <dbReference type="ARBA" id="ARBA00023163"/>
    </source>
</evidence>
<evidence type="ECO:0000313" key="5">
    <source>
        <dbReference type="EMBL" id="MQN78499.1"/>
    </source>
</evidence>
<name>A0A646HNP8_9BACT</name>
<dbReference type="PANTHER" id="PTHR44688:SF16">
    <property type="entry name" value="DNA-BINDING TRANSCRIPTIONAL ACTIVATOR DEVR_DOSR"/>
    <property type="match status" value="1"/>
</dbReference>
<gene>
    <name evidence="7" type="ORF">F7D31_09670</name>
    <name evidence="6" type="ORF">F7D59_03310</name>
    <name evidence="5" type="ORF">F7D71_11675</name>
</gene>
<dbReference type="Gene3D" id="1.10.10.10">
    <property type="entry name" value="Winged helix-like DNA-binding domain superfamily/Winged helix DNA-binding domain"/>
    <property type="match status" value="1"/>
</dbReference>
<reference evidence="8 9" key="1">
    <citation type="submission" date="2019-09" db="EMBL/GenBank/DDBJ databases">
        <title>Distinct polysaccharide growth profiles of human intestinal Prevotella copri isolates.</title>
        <authorList>
            <person name="Fehlner-Peach H."/>
            <person name="Magnabosco C."/>
            <person name="Raghavan V."/>
            <person name="Scher J.U."/>
            <person name="Tett A."/>
            <person name="Cox L.M."/>
            <person name="Gottsegen C."/>
            <person name="Watters A."/>
            <person name="Wiltshire- Gordon J.D."/>
            <person name="Segata N."/>
            <person name="Bonneau R."/>
            <person name="Littman D.R."/>
        </authorList>
    </citation>
    <scope>NUCLEOTIDE SEQUENCE [LARGE SCALE GENOMIC DNA]</scope>
    <source>
        <strain evidence="5">BU41712</strain>
        <strain evidence="9">iAU3127</strain>
        <strain evidence="8">iP54</strain>
    </source>
</reference>
<organism evidence="6 8">
    <name type="scientific">Segatella copri</name>
    <dbReference type="NCBI Taxonomy" id="165179"/>
    <lineage>
        <taxon>Bacteria</taxon>
        <taxon>Pseudomonadati</taxon>
        <taxon>Bacteroidota</taxon>
        <taxon>Bacteroidia</taxon>
        <taxon>Bacteroidales</taxon>
        <taxon>Prevotellaceae</taxon>
        <taxon>Segatella</taxon>
    </lineage>
</organism>
<dbReference type="InterPro" id="IPR016032">
    <property type="entry name" value="Sig_transdc_resp-reg_C-effctor"/>
</dbReference>